<comment type="caution">
    <text evidence="1">The sequence shown here is derived from an EMBL/GenBank/DDBJ whole genome shotgun (WGS) entry which is preliminary data.</text>
</comment>
<sequence>MGWWKADPVEAAKEPPPPYQAPQSSLPASLPASHPPLAPSAQADACPVDHKTREIWLQQAKRHREFQDKQQQPQYQPASPAATPAPPNPLPATTPSSKECSSDRISQSPTTEAPVAPTGIRRPLSQDREVSSIPRAQLTATAVPSTPANSESETGPHGSGNWIYPSETQFFNAVMRKTTTNTSPHDLASSISSIIPIHNAVNERAWHLIKQWEGDSSKQCGGPKLLSFEGKGAGALSPTAKWNTWIMGAKEPFDRHDWVVERCGGERVEYVIDFYQGKGADTTKPMDANLNFYLDVRPKLNSIEGCKMRVERLFGWK</sequence>
<reference evidence="1" key="1">
    <citation type="submission" date="2022-10" db="EMBL/GenBank/DDBJ databases">
        <title>Culturing micro-colonial fungi from biological soil crusts in the Mojave desert and describing Neophaeococcomyces mojavensis, and introducing the new genera and species Taxawa tesnikishii.</title>
        <authorList>
            <person name="Kurbessoian T."/>
            <person name="Stajich J.E."/>
        </authorList>
    </citation>
    <scope>NUCLEOTIDE SEQUENCE</scope>
    <source>
        <strain evidence="1">JES_112</strain>
    </source>
</reference>
<evidence type="ECO:0000313" key="2">
    <source>
        <dbReference type="Proteomes" id="UP001172386"/>
    </source>
</evidence>
<keyword evidence="2" id="KW-1185">Reference proteome</keyword>
<dbReference type="Proteomes" id="UP001172386">
    <property type="component" value="Unassembled WGS sequence"/>
</dbReference>
<gene>
    <name evidence="1" type="ORF">H2198_004237</name>
</gene>
<organism evidence="1 2">
    <name type="scientific">Neophaeococcomyces mojaviensis</name>
    <dbReference type="NCBI Taxonomy" id="3383035"/>
    <lineage>
        <taxon>Eukaryota</taxon>
        <taxon>Fungi</taxon>
        <taxon>Dikarya</taxon>
        <taxon>Ascomycota</taxon>
        <taxon>Pezizomycotina</taxon>
        <taxon>Eurotiomycetes</taxon>
        <taxon>Chaetothyriomycetidae</taxon>
        <taxon>Chaetothyriales</taxon>
        <taxon>Chaetothyriales incertae sedis</taxon>
        <taxon>Neophaeococcomyces</taxon>
    </lineage>
</organism>
<evidence type="ECO:0000313" key="1">
    <source>
        <dbReference type="EMBL" id="KAJ9657591.1"/>
    </source>
</evidence>
<proteinExistence type="predicted"/>
<dbReference type="EMBL" id="JAPDRQ010000062">
    <property type="protein sequence ID" value="KAJ9657591.1"/>
    <property type="molecule type" value="Genomic_DNA"/>
</dbReference>
<name>A0ACC3A999_9EURO</name>
<protein>
    <submittedName>
        <fullName evidence="1">Uncharacterized protein</fullName>
    </submittedName>
</protein>
<accession>A0ACC3A999</accession>